<keyword evidence="6 7" id="KW-0472">Membrane</keyword>
<accession>Q2RV35</accession>
<keyword evidence="5 7" id="KW-1133">Transmembrane helix</keyword>
<dbReference type="STRING" id="269796.Rru_A1209"/>
<keyword evidence="3" id="KW-1003">Cell membrane</keyword>
<feature type="transmembrane region" description="Helical" evidence="7">
    <location>
        <begin position="375"/>
        <end position="396"/>
    </location>
</feature>
<evidence type="ECO:0000256" key="1">
    <source>
        <dbReference type="ARBA" id="ARBA00004651"/>
    </source>
</evidence>
<dbReference type="NCBIfam" id="TIGR00937">
    <property type="entry name" value="2A51"/>
    <property type="match status" value="1"/>
</dbReference>
<dbReference type="RefSeq" id="WP_011388964.1">
    <property type="nucleotide sequence ID" value="NC_007643.1"/>
</dbReference>
<evidence type="ECO:0000256" key="2">
    <source>
        <dbReference type="ARBA" id="ARBA00005262"/>
    </source>
</evidence>
<feature type="transmembrane region" description="Helical" evidence="7">
    <location>
        <begin position="94"/>
        <end position="116"/>
    </location>
</feature>
<evidence type="ECO:0000313" key="9">
    <source>
        <dbReference type="Proteomes" id="UP000001929"/>
    </source>
</evidence>
<name>Q2RV35_RHORT</name>
<dbReference type="GO" id="GO:0015109">
    <property type="term" value="F:chromate transmembrane transporter activity"/>
    <property type="evidence" value="ECO:0007669"/>
    <property type="project" value="InterPro"/>
</dbReference>
<feature type="transmembrane region" description="Helical" evidence="7">
    <location>
        <begin position="20"/>
        <end position="45"/>
    </location>
</feature>
<feature type="transmembrane region" description="Helical" evidence="7">
    <location>
        <begin position="217"/>
        <end position="239"/>
    </location>
</feature>
<dbReference type="EMBL" id="CP000230">
    <property type="protein sequence ID" value="ABC22010.1"/>
    <property type="molecule type" value="Genomic_DNA"/>
</dbReference>
<dbReference type="HOGENOM" id="CLU_018106_0_1_5"/>
<dbReference type="InterPro" id="IPR014047">
    <property type="entry name" value="Chr_Tranpt_l_chain"/>
</dbReference>
<dbReference type="EnsemblBacteria" id="ABC22010">
    <property type="protein sequence ID" value="ABC22010"/>
    <property type="gene ID" value="Rru_A1209"/>
</dbReference>
<evidence type="ECO:0000256" key="4">
    <source>
        <dbReference type="ARBA" id="ARBA00022692"/>
    </source>
</evidence>
<keyword evidence="9" id="KW-1185">Reference proteome</keyword>
<dbReference type="GO" id="GO:0005886">
    <property type="term" value="C:plasma membrane"/>
    <property type="evidence" value="ECO:0007669"/>
    <property type="project" value="UniProtKB-SubCell"/>
</dbReference>
<sequence>MTPPPDAPAAAASPPRWRRALGVFGAFLTLGLTAFGGPIAHVGYFHRAFVVRRGWLDEAAFAERLALCQLLPGPTSSQLGVAIGLRRAGAAGGLAAFLGFTLPSALLMAALALTLARLDGPLAGGLIAGLTLAAVAVVADAVLGMARQLCPDRRRASLALLTLACVLAWPNDGPLAPWGQMMPLAVAAALGAAQGWRHRDRQATPGARVRGFPGWRWGIGFLGLAGLGFFGLPLLAALAPTPLTTLAAALFQTGALVFGGGHVVLPLLQGTLVEGALIDGAILTTGYGLAQAMPGPLFTIAAYLGAAIAPPGAAVGYAGVAILAIFLPGFLLLAACLPFWAALRRNPLLTGAIEAVNAAVVGLLAAALWDLLIATAVRGGTAAALAVLTFLALRFWRAPPWLAVLIPALAGAAGML</sequence>
<evidence type="ECO:0000256" key="5">
    <source>
        <dbReference type="ARBA" id="ARBA00022989"/>
    </source>
</evidence>
<organism evidence="8 9">
    <name type="scientific">Rhodospirillum rubrum (strain ATCC 11170 / ATH 1.1.1 / DSM 467 / LMG 4362 / NCIMB 8255 / S1)</name>
    <dbReference type="NCBI Taxonomy" id="269796"/>
    <lineage>
        <taxon>Bacteria</taxon>
        <taxon>Pseudomonadati</taxon>
        <taxon>Pseudomonadota</taxon>
        <taxon>Alphaproteobacteria</taxon>
        <taxon>Rhodospirillales</taxon>
        <taxon>Rhodospirillaceae</taxon>
        <taxon>Rhodospirillum</taxon>
    </lineage>
</organism>
<feature type="transmembrane region" description="Helical" evidence="7">
    <location>
        <begin position="245"/>
        <end position="268"/>
    </location>
</feature>
<feature type="transmembrane region" description="Helical" evidence="7">
    <location>
        <begin position="315"/>
        <end position="341"/>
    </location>
</feature>
<dbReference type="PIRSF" id="PIRSF004810">
    <property type="entry name" value="ChrA"/>
    <property type="match status" value="1"/>
</dbReference>
<dbReference type="eggNOG" id="COG2059">
    <property type="taxonomic scope" value="Bacteria"/>
</dbReference>
<dbReference type="Proteomes" id="UP000001929">
    <property type="component" value="Chromosome"/>
</dbReference>
<dbReference type="InterPro" id="IPR003370">
    <property type="entry name" value="Chromate_transpt"/>
</dbReference>
<dbReference type="PhylomeDB" id="Q2RV35"/>
<feature type="transmembrane region" description="Helical" evidence="7">
    <location>
        <begin position="348"/>
        <end position="369"/>
    </location>
</feature>
<dbReference type="PANTHER" id="PTHR33567:SF3">
    <property type="entry name" value="CHROMATE ION TRANSPORTER (EUROFUNG)"/>
    <property type="match status" value="1"/>
</dbReference>
<proteinExistence type="inferred from homology"/>
<evidence type="ECO:0000256" key="6">
    <source>
        <dbReference type="ARBA" id="ARBA00023136"/>
    </source>
</evidence>
<dbReference type="PANTHER" id="PTHR33567">
    <property type="entry name" value="CHROMATE ION TRANSPORTER (EUROFUNG)"/>
    <property type="match status" value="1"/>
</dbReference>
<gene>
    <name evidence="8" type="ordered locus">Rru_A1209</name>
</gene>
<dbReference type="KEGG" id="rru:Rru_A1209"/>
<protein>
    <submittedName>
        <fullName evidence="8">Chromate transporter</fullName>
    </submittedName>
</protein>
<dbReference type="Pfam" id="PF02417">
    <property type="entry name" value="Chromate_transp"/>
    <property type="match status" value="2"/>
</dbReference>
<feature type="transmembrane region" description="Helical" evidence="7">
    <location>
        <begin position="289"/>
        <end position="309"/>
    </location>
</feature>
<evidence type="ECO:0000313" key="8">
    <source>
        <dbReference type="EMBL" id="ABC22010.1"/>
    </source>
</evidence>
<comment type="similarity">
    <text evidence="2">Belongs to the chromate ion transporter (CHR) (TC 2.A.51) family.</text>
</comment>
<comment type="subcellular location">
    <subcellularLocation>
        <location evidence="1">Cell membrane</location>
        <topology evidence="1">Multi-pass membrane protein</topology>
    </subcellularLocation>
</comment>
<evidence type="ECO:0000256" key="3">
    <source>
        <dbReference type="ARBA" id="ARBA00022475"/>
    </source>
</evidence>
<feature type="transmembrane region" description="Helical" evidence="7">
    <location>
        <begin position="122"/>
        <end position="143"/>
    </location>
</feature>
<reference evidence="8 9" key="1">
    <citation type="journal article" date="2011" name="Stand. Genomic Sci.">
        <title>Complete genome sequence of Rhodospirillum rubrum type strain (S1).</title>
        <authorList>
            <person name="Munk A.C."/>
            <person name="Copeland A."/>
            <person name="Lucas S."/>
            <person name="Lapidus A."/>
            <person name="Del Rio T.G."/>
            <person name="Barry K."/>
            <person name="Detter J.C."/>
            <person name="Hammon N."/>
            <person name="Israni S."/>
            <person name="Pitluck S."/>
            <person name="Brettin T."/>
            <person name="Bruce D."/>
            <person name="Han C."/>
            <person name="Tapia R."/>
            <person name="Gilna P."/>
            <person name="Schmutz J."/>
            <person name="Larimer F."/>
            <person name="Land M."/>
            <person name="Kyrpides N.C."/>
            <person name="Mavromatis K."/>
            <person name="Richardson P."/>
            <person name="Rohde M."/>
            <person name="Goker M."/>
            <person name="Klenk H.P."/>
            <person name="Zhang Y."/>
            <person name="Roberts G.P."/>
            <person name="Reslewic S."/>
            <person name="Schwartz D.C."/>
        </authorList>
    </citation>
    <scope>NUCLEOTIDE SEQUENCE [LARGE SCALE GENOMIC DNA]</scope>
    <source>
        <strain evidence="9">ATCC 11170 / ATH 1.1.1 / DSM 467 / LMG 4362 / NCIMB 8255 / S1</strain>
    </source>
</reference>
<evidence type="ECO:0000256" key="7">
    <source>
        <dbReference type="SAM" id="Phobius"/>
    </source>
</evidence>
<keyword evidence="4 7" id="KW-0812">Transmembrane</keyword>
<dbReference type="AlphaFoldDB" id="Q2RV35"/>
<dbReference type="PATRIC" id="fig|269796.9.peg.1273"/>